<accession>A0A0G0WT95</accession>
<sequence>MRKFEKFLFFYNILAITILFVSFGIFSPKPLNIISIISLLPIIFYFWVRLTSPQVVSADKWSLRFLMIATIVSFLGIYAFNLVKQTPLINEQLAQEQKRNEELKKEIKELKNKPTATPEPTVEEEDVTNILYD</sequence>
<feature type="transmembrane region" description="Helical" evidence="2">
    <location>
        <begin position="7"/>
        <end position="26"/>
    </location>
</feature>
<feature type="transmembrane region" description="Helical" evidence="2">
    <location>
        <begin position="32"/>
        <end position="50"/>
    </location>
</feature>
<name>A0A0G0WT95_9BACT</name>
<feature type="transmembrane region" description="Helical" evidence="2">
    <location>
        <begin position="62"/>
        <end position="80"/>
    </location>
</feature>
<feature type="region of interest" description="Disordered" evidence="1">
    <location>
        <begin position="110"/>
        <end position="133"/>
    </location>
</feature>
<gene>
    <name evidence="3" type="ORF">UU32_C0004G0015</name>
</gene>
<evidence type="ECO:0000313" key="3">
    <source>
        <dbReference type="EMBL" id="KKR87650.1"/>
    </source>
</evidence>
<evidence type="ECO:0000256" key="1">
    <source>
        <dbReference type="SAM" id="MobiDB-lite"/>
    </source>
</evidence>
<evidence type="ECO:0000256" key="2">
    <source>
        <dbReference type="SAM" id="Phobius"/>
    </source>
</evidence>
<reference evidence="3 4" key="1">
    <citation type="journal article" date="2015" name="Nature">
        <title>rRNA introns, odd ribosomes, and small enigmatic genomes across a large radiation of phyla.</title>
        <authorList>
            <person name="Brown C.T."/>
            <person name="Hug L.A."/>
            <person name="Thomas B.C."/>
            <person name="Sharon I."/>
            <person name="Castelle C.J."/>
            <person name="Singh A."/>
            <person name="Wilkins M.J."/>
            <person name="Williams K.H."/>
            <person name="Banfield J.F."/>
        </authorList>
    </citation>
    <scope>NUCLEOTIDE SEQUENCE [LARGE SCALE GENOMIC DNA]</scope>
</reference>
<proteinExistence type="predicted"/>
<dbReference type="Proteomes" id="UP000033858">
    <property type="component" value="Unassembled WGS sequence"/>
</dbReference>
<organism evidence="3 4">
    <name type="scientific">Candidatus Woesebacteria bacterium GW2011_GWB1_41_10</name>
    <dbReference type="NCBI Taxonomy" id="1618577"/>
    <lineage>
        <taxon>Bacteria</taxon>
        <taxon>Candidatus Woeseibacteriota</taxon>
    </lineage>
</organism>
<evidence type="ECO:0000313" key="4">
    <source>
        <dbReference type="Proteomes" id="UP000033858"/>
    </source>
</evidence>
<comment type="caution">
    <text evidence="3">The sequence shown here is derived from an EMBL/GenBank/DDBJ whole genome shotgun (WGS) entry which is preliminary data.</text>
</comment>
<dbReference type="EMBL" id="LCAE01000004">
    <property type="protein sequence ID" value="KKR87650.1"/>
    <property type="molecule type" value="Genomic_DNA"/>
</dbReference>
<keyword evidence="2" id="KW-1133">Transmembrane helix</keyword>
<protein>
    <submittedName>
        <fullName evidence="3">Uncharacterized protein</fullName>
    </submittedName>
</protein>
<keyword evidence="2" id="KW-0812">Transmembrane</keyword>
<keyword evidence="2" id="KW-0472">Membrane</keyword>
<dbReference type="AlphaFoldDB" id="A0A0G0WT95"/>